<protein>
    <recommendedName>
        <fullName evidence="4">Transcription factor CBF/NF-Y/archaeal histone domain-containing protein</fullName>
    </recommendedName>
</protein>
<reference evidence="5 6" key="1">
    <citation type="submission" date="2020-08" db="EMBL/GenBank/DDBJ databases">
        <title>Plant Genome Project.</title>
        <authorList>
            <person name="Zhang R.-G."/>
        </authorList>
    </citation>
    <scope>NUCLEOTIDE SEQUENCE [LARGE SCALE GENOMIC DNA]</scope>
    <source>
        <tissue evidence="5">Rhizome</tissue>
    </source>
</reference>
<proteinExistence type="inferred from homology"/>
<dbReference type="GO" id="GO:0016602">
    <property type="term" value="C:CCAAT-binding factor complex"/>
    <property type="evidence" value="ECO:0007669"/>
    <property type="project" value="InterPro"/>
</dbReference>
<name>A0A8J5CXI8_ZINOF</name>
<dbReference type="GO" id="GO:0001228">
    <property type="term" value="F:DNA-binding transcription activator activity, RNA polymerase II-specific"/>
    <property type="evidence" value="ECO:0007669"/>
    <property type="project" value="InterPro"/>
</dbReference>
<comment type="caution">
    <text evidence="5">The sequence shown here is derived from an EMBL/GenBank/DDBJ whole genome shotgun (WGS) entry which is preliminary data.</text>
</comment>
<dbReference type="InterPro" id="IPR009072">
    <property type="entry name" value="Histone-fold"/>
</dbReference>
<evidence type="ECO:0000256" key="3">
    <source>
        <dbReference type="ARBA" id="ARBA00023163"/>
    </source>
</evidence>
<dbReference type="GO" id="GO:0000978">
    <property type="term" value="F:RNA polymerase II cis-regulatory region sequence-specific DNA binding"/>
    <property type="evidence" value="ECO:0007669"/>
    <property type="project" value="TreeGrafter"/>
</dbReference>
<dbReference type="Pfam" id="PF00808">
    <property type="entry name" value="CBFD_NFYB_HMF"/>
    <property type="match status" value="1"/>
</dbReference>
<keyword evidence="3" id="KW-0804">Transcription</keyword>
<keyword evidence="2" id="KW-0805">Transcription regulation</keyword>
<dbReference type="AlphaFoldDB" id="A0A8J5CXI8"/>
<evidence type="ECO:0000259" key="4">
    <source>
        <dbReference type="Pfam" id="PF00808"/>
    </source>
</evidence>
<dbReference type="PANTHER" id="PTHR11064">
    <property type="entry name" value="CCAAT-BINDING TRANSCRIPTION FACTOR-RELATED"/>
    <property type="match status" value="1"/>
</dbReference>
<comment type="similarity">
    <text evidence="1">Belongs to the NFYB/HAP3 subunit family.</text>
</comment>
<dbReference type="InterPro" id="IPR003958">
    <property type="entry name" value="CBFA_NFYB_domain"/>
</dbReference>
<evidence type="ECO:0000256" key="1">
    <source>
        <dbReference type="ARBA" id="ARBA00009053"/>
    </source>
</evidence>
<evidence type="ECO:0000313" key="5">
    <source>
        <dbReference type="EMBL" id="KAG6473873.1"/>
    </source>
</evidence>
<dbReference type="PANTHER" id="PTHR11064:SF149">
    <property type="entry name" value="OS01G0935100 PROTEIN"/>
    <property type="match status" value="1"/>
</dbReference>
<dbReference type="InterPro" id="IPR027113">
    <property type="entry name" value="Transc_fact_NFYB/HAP3"/>
</dbReference>
<dbReference type="SUPFAM" id="SSF47113">
    <property type="entry name" value="Histone-fold"/>
    <property type="match status" value="1"/>
</dbReference>
<dbReference type="Gene3D" id="1.10.20.10">
    <property type="entry name" value="Histone, subunit A"/>
    <property type="match status" value="1"/>
</dbReference>
<dbReference type="Proteomes" id="UP000734854">
    <property type="component" value="Unassembled WGS sequence"/>
</dbReference>
<feature type="domain" description="Transcription factor CBF/NF-Y/archaeal histone" evidence="4">
    <location>
        <begin position="61"/>
        <end position="124"/>
    </location>
</feature>
<evidence type="ECO:0000313" key="6">
    <source>
        <dbReference type="Proteomes" id="UP000734854"/>
    </source>
</evidence>
<accession>A0A8J5CXI8</accession>
<evidence type="ECO:0000256" key="2">
    <source>
        <dbReference type="ARBA" id="ARBA00023015"/>
    </source>
</evidence>
<gene>
    <name evidence="5" type="ORF">ZIOFF_067791</name>
</gene>
<dbReference type="EMBL" id="JACMSC010000019">
    <property type="protein sequence ID" value="KAG6473873.1"/>
    <property type="molecule type" value="Genomic_DNA"/>
</dbReference>
<dbReference type="GO" id="GO:0046982">
    <property type="term" value="F:protein heterodimerization activity"/>
    <property type="evidence" value="ECO:0007669"/>
    <property type="project" value="InterPro"/>
</dbReference>
<sequence length="185" mass="20403">MLMCSLLRAWEVGGTCVNLFMNFSFSLEMEGMPEGHDCNAPNATSSFSGDACISELQEHLLPIANVGRIMKKVLPPNAKISKEAKETMQECASEFIGFITGEAADICHKDDRKSVNGDDICSAMKTLGLDYYGNAMKRYLIRYKEHEERASTSKLNRNTVIDIVDELSISKAGSSGRCPMNHPRG</sequence>
<keyword evidence="6" id="KW-1185">Reference proteome</keyword>
<organism evidence="5 6">
    <name type="scientific">Zingiber officinale</name>
    <name type="common">Ginger</name>
    <name type="synonym">Amomum zingiber</name>
    <dbReference type="NCBI Taxonomy" id="94328"/>
    <lineage>
        <taxon>Eukaryota</taxon>
        <taxon>Viridiplantae</taxon>
        <taxon>Streptophyta</taxon>
        <taxon>Embryophyta</taxon>
        <taxon>Tracheophyta</taxon>
        <taxon>Spermatophyta</taxon>
        <taxon>Magnoliopsida</taxon>
        <taxon>Liliopsida</taxon>
        <taxon>Zingiberales</taxon>
        <taxon>Zingiberaceae</taxon>
        <taxon>Zingiber</taxon>
    </lineage>
</organism>
<dbReference type="PRINTS" id="PR00615">
    <property type="entry name" value="CCAATSUBUNTA"/>
</dbReference>
<dbReference type="CDD" id="cd22907">
    <property type="entry name" value="HFD_NFYB"/>
    <property type="match status" value="1"/>
</dbReference>